<accession>A0A1W6MLA6</accession>
<dbReference type="InterPro" id="IPR005674">
    <property type="entry name" value="CocE/Ser_esterase"/>
</dbReference>
<evidence type="ECO:0000256" key="2">
    <source>
        <dbReference type="SAM" id="SignalP"/>
    </source>
</evidence>
<proteinExistence type="predicted"/>
<keyword evidence="1" id="KW-0378">Hydrolase</keyword>
<gene>
    <name evidence="4" type="ORF">BST97_09735</name>
</gene>
<dbReference type="NCBIfam" id="TIGR00976">
    <property type="entry name" value="CocE_NonD"/>
    <property type="match status" value="1"/>
</dbReference>
<dbReference type="EMBL" id="CP019344">
    <property type="protein sequence ID" value="ARN78249.1"/>
    <property type="molecule type" value="Genomic_DNA"/>
</dbReference>
<feature type="chain" id="PRO_5013048934" evidence="2">
    <location>
        <begin position="29"/>
        <end position="644"/>
    </location>
</feature>
<keyword evidence="5" id="KW-1185">Reference proteome</keyword>
<dbReference type="SMART" id="SM00939">
    <property type="entry name" value="PepX_C"/>
    <property type="match status" value="1"/>
</dbReference>
<keyword evidence="2" id="KW-0732">Signal</keyword>
<sequence>MHKSFSKFAFAKAYLFLILFGISVGGKAQESTSYVEKNYTKTVHQIPMRDGVKLYTVVYAPKDTSRKYPIMLQRTCYSVAPYGENDFKRSLGPNKYMMEDGYIFVYQDVRGRWMSEGDFDNMRPHIPGNNVRNKKDIDESSDTYDTIDFIVKNVPNNNGRVGQWGISYPGFYTAAALPEAHPALVASSPQAPIGDFFFDDFHHMGATLQSYLRAYPVFGHQTEPTTESWYSDKWDAMREMGDMSDSYAFNMKIGPLKTVTEKIFPDNFFWQDVVEHPNYDEFWQKRAIINHLDDVDHAVMTVGGWFDAEDLYGPLNIYKNVERRNPKNKNNTIVMGPWSHGNWAREPGTQMVNHIVFGDSISTFYQKKIETPFFEHHLKGKKNPELPEAYMFDTGKKEWDQFAEWPPKNKAVVLGFEKGGKLTINEPKNQSVRFTYTSDPSKPVPFRSEVTPVTFTPRAYMTDDQRHASRRPDVLTFQTDVLGEDMTLAGEIQAQLDVILNGITDADFIVKLIDVYPDDMENEEQTPKHVTLAGYQQLVRAETFRGRFRNSFANPEPFKENSQEQVRFPLQDILHTFKKGHRIMIQIHSTWFPYIDRNPQKYVDNIFEADEEDFTVGQVTILGSSEVRVGDEAGIEQQLPPIKN</sequence>
<dbReference type="AlphaFoldDB" id="A0A1W6MLA6"/>
<dbReference type="GO" id="GO:0008239">
    <property type="term" value="F:dipeptidyl-peptidase activity"/>
    <property type="evidence" value="ECO:0007669"/>
    <property type="project" value="InterPro"/>
</dbReference>
<dbReference type="Gene3D" id="3.40.50.1820">
    <property type="entry name" value="alpha/beta hydrolase"/>
    <property type="match status" value="1"/>
</dbReference>
<dbReference type="InterPro" id="IPR008979">
    <property type="entry name" value="Galactose-bd-like_sf"/>
</dbReference>
<dbReference type="InterPro" id="IPR000383">
    <property type="entry name" value="Xaa-Pro-like_dom"/>
</dbReference>
<evidence type="ECO:0000313" key="4">
    <source>
        <dbReference type="EMBL" id="ARN78249.1"/>
    </source>
</evidence>
<feature type="signal peptide" evidence="2">
    <location>
        <begin position="1"/>
        <end position="28"/>
    </location>
</feature>
<evidence type="ECO:0000259" key="3">
    <source>
        <dbReference type="SMART" id="SM00939"/>
    </source>
</evidence>
<name>A0A1W6MLA6_9FLAO</name>
<dbReference type="Pfam" id="PF02129">
    <property type="entry name" value="Peptidase_S15"/>
    <property type="match status" value="1"/>
</dbReference>
<dbReference type="Gene3D" id="1.10.3020.10">
    <property type="entry name" value="alpha-amino acid ester hydrolase ( Helical cap domain)"/>
    <property type="match status" value="1"/>
</dbReference>
<dbReference type="OrthoDB" id="319764at2"/>
<reference evidence="4 5" key="1">
    <citation type="submission" date="2016-11" db="EMBL/GenBank/DDBJ databases">
        <title>Trade-off between light-utilization and light-protection in marine flavobacteria.</title>
        <authorList>
            <person name="Kumagai Y."/>
        </authorList>
    </citation>
    <scope>NUCLEOTIDE SEQUENCE [LARGE SCALE GENOMIC DNA]</scope>
    <source>
        <strain evidence="4 5">JCM 13191</strain>
    </source>
</reference>
<dbReference type="Proteomes" id="UP000193431">
    <property type="component" value="Chromosome"/>
</dbReference>
<dbReference type="InterPro" id="IPR013736">
    <property type="entry name" value="Xaa-Pro_dipept_C"/>
</dbReference>
<evidence type="ECO:0000256" key="1">
    <source>
        <dbReference type="ARBA" id="ARBA00022801"/>
    </source>
</evidence>
<protein>
    <submittedName>
        <fullName evidence="4">X-Pro dipeptidyl-peptidase</fullName>
    </submittedName>
</protein>
<dbReference type="Pfam" id="PF08530">
    <property type="entry name" value="PepX_C"/>
    <property type="match status" value="1"/>
</dbReference>
<dbReference type="STRING" id="331648.BST97_09735"/>
<dbReference type="Gene3D" id="2.60.120.260">
    <property type="entry name" value="Galactose-binding domain-like"/>
    <property type="match status" value="1"/>
</dbReference>
<evidence type="ECO:0000313" key="5">
    <source>
        <dbReference type="Proteomes" id="UP000193431"/>
    </source>
</evidence>
<dbReference type="SUPFAM" id="SSF49785">
    <property type="entry name" value="Galactose-binding domain-like"/>
    <property type="match status" value="1"/>
</dbReference>
<dbReference type="SUPFAM" id="SSF53474">
    <property type="entry name" value="alpha/beta-Hydrolases"/>
    <property type="match status" value="1"/>
</dbReference>
<feature type="domain" description="Xaa-Pro dipeptidyl-peptidase C-terminal" evidence="3">
    <location>
        <begin position="371"/>
        <end position="628"/>
    </location>
</feature>
<organism evidence="4 5">
    <name type="scientific">Nonlabens spongiae</name>
    <dbReference type="NCBI Taxonomy" id="331648"/>
    <lineage>
        <taxon>Bacteria</taxon>
        <taxon>Pseudomonadati</taxon>
        <taxon>Bacteroidota</taxon>
        <taxon>Flavobacteriia</taxon>
        <taxon>Flavobacteriales</taxon>
        <taxon>Flavobacteriaceae</taxon>
        <taxon>Nonlabens</taxon>
    </lineage>
</organism>
<dbReference type="InterPro" id="IPR029058">
    <property type="entry name" value="AB_hydrolase_fold"/>
</dbReference>